<evidence type="ECO:0000256" key="2">
    <source>
        <dbReference type="ARBA" id="ARBA00022614"/>
    </source>
</evidence>
<dbReference type="OrthoDB" id="266138at2759"/>
<feature type="compositionally biased region" description="Low complexity" evidence="6">
    <location>
        <begin position="616"/>
        <end position="635"/>
    </location>
</feature>
<feature type="region of interest" description="Disordered" evidence="6">
    <location>
        <begin position="1058"/>
        <end position="1137"/>
    </location>
</feature>
<dbReference type="Proteomes" id="UP000193411">
    <property type="component" value="Unassembled WGS sequence"/>
</dbReference>
<organism evidence="7 8">
    <name type="scientific">Catenaria anguillulae PL171</name>
    <dbReference type="NCBI Taxonomy" id="765915"/>
    <lineage>
        <taxon>Eukaryota</taxon>
        <taxon>Fungi</taxon>
        <taxon>Fungi incertae sedis</taxon>
        <taxon>Blastocladiomycota</taxon>
        <taxon>Blastocladiomycetes</taxon>
        <taxon>Blastocladiales</taxon>
        <taxon>Catenariaceae</taxon>
        <taxon>Catenaria</taxon>
    </lineage>
</organism>
<feature type="region of interest" description="Disordered" evidence="6">
    <location>
        <begin position="613"/>
        <end position="651"/>
    </location>
</feature>
<proteinExistence type="predicted"/>
<dbReference type="InterPro" id="IPR001611">
    <property type="entry name" value="Leu-rich_rpt"/>
</dbReference>
<feature type="region of interest" description="Disordered" evidence="6">
    <location>
        <begin position="431"/>
        <end position="589"/>
    </location>
</feature>
<feature type="compositionally biased region" description="Acidic residues" evidence="6">
    <location>
        <begin position="1127"/>
        <end position="1137"/>
    </location>
</feature>
<dbReference type="InterPro" id="IPR032675">
    <property type="entry name" value="LRR_dom_sf"/>
</dbReference>
<dbReference type="PANTHER" id="PTHR45973">
    <property type="entry name" value="PROTEIN PHOSPHATASE 1 REGULATORY SUBUNIT SDS22-RELATED"/>
    <property type="match status" value="1"/>
</dbReference>
<comment type="caution">
    <text evidence="7">The sequence shown here is derived from an EMBL/GenBank/DDBJ whole genome shotgun (WGS) entry which is preliminary data.</text>
</comment>
<feature type="compositionally biased region" description="Low complexity" evidence="6">
    <location>
        <begin position="330"/>
        <end position="339"/>
    </location>
</feature>
<feature type="region of interest" description="Disordered" evidence="6">
    <location>
        <begin position="1"/>
        <end position="23"/>
    </location>
</feature>
<keyword evidence="2" id="KW-0433">Leucine-rich repeat</keyword>
<protein>
    <submittedName>
        <fullName evidence="7">Uncharacterized protein</fullName>
    </submittedName>
</protein>
<feature type="compositionally biased region" description="Acidic residues" evidence="6">
    <location>
        <begin position="1061"/>
        <end position="1083"/>
    </location>
</feature>
<evidence type="ECO:0000256" key="6">
    <source>
        <dbReference type="SAM" id="MobiDB-lite"/>
    </source>
</evidence>
<keyword evidence="5" id="KW-0966">Cell projection</keyword>
<feature type="compositionally biased region" description="Acidic residues" evidence="6">
    <location>
        <begin position="432"/>
        <end position="442"/>
    </location>
</feature>
<feature type="compositionally biased region" description="Acidic residues" evidence="6">
    <location>
        <begin position="539"/>
        <end position="556"/>
    </location>
</feature>
<sequence>MLTTSSGRPGSGGPATLSFSRRSKKQVDGKGFTLMTLPYLQELAVEQKGYRTPELNDNLYLHYKGFAQISDAISSYAGLKSLWLEGNALSAMDHLHTLPNLRCLYLQENCFESIPITPTSQLARLQELRILNLSNNILTSLPAELALLPHLSSLHVSNNKLGPNADAIAVLKECTVLSVLDLHHNNLTQAECVTSILWSMPALAVLTCHHNPVLQSITQYRRSTISNVPTLTYLDDRPVSDNERLATEAWARGGLEAEREEQQRQRDEEKSEQRRNFEALAKLQAENREKRRERGDVWDDSVPSMGFAGQGMKKFYEDMVDKGLSGGGQEAASSSSSSSDQDEDENLEEEDVPELETTVSNEQVVQDTSAPPAVEPPALSFVANRAPPIRANRAMDVAGAQLDAPPAPPVQADEVPLIANNKAKSKVLIQEVNDESDEEDYETAPSSFTPLADLLDDSDQNDNMGDIPAEPIKSGIESLLNISTSDQGKDNAQQQQLDDNDDGDDEPLRPLFTSSSQPPARRAWIEELPDEPVPAHDEPAEEDSDSDDDNDDEQDLGNDPYKIHAFRRRQQKQQDRMPTTQARVQPQDETDIADVTLAAQPAPVLAQEQLEPIDLPPTSTSSSSASSMLTPLLSPECPPAPASTPALAGLPNDTMPPASSFDATPTTIHIPRAIRAGIPTAPSLSSRKHALPNLRISLPPAHAAFNAPPQCPSTPTPMASGTLAPPGTPAASAAITPTSEALASPLSEAVPRAPYSTPVCESFPASAFAGVSASSVWSELGGSGSPLESGGIRAPQSTPVSECFSPLSLGPMAAGGPPTPTRRQSSSRLLRKVLGSPALTPDAWSSSSSGMSSPLAMTLDPEDIGGGGGNEGDQEQDSDLGSVAVQVGSSGRRSTASSSVSSASTYVQGDDAGDNDVPVRVGTPVLDQGDHGRPAFPAHAHSAAAAAGVTLAMPKPDRNRKGLRLIPNLAAAASSGPGYASGSGVIIAPPSTPVPITPTRVMSMQGAAPDTPMSAGMPRAPVSTPVAGARVAGRARDAVGVEPRVAVEAARRVFNARAMMGEDEEEKEAVGEEQVEQDGEEEEVQVRRASGLVQIADDLEWDESGDEEEDEAVGARVTNGNGHVDEEQSDSASADELEQAIEEQVHQELVEQVRMVEVVGPSFVFGDDSEASAGKAERAGDHDDEEPGQQQAGGIGLAWGEEAQV</sequence>
<evidence type="ECO:0000256" key="5">
    <source>
        <dbReference type="ARBA" id="ARBA00023273"/>
    </source>
</evidence>
<evidence type="ECO:0000256" key="4">
    <source>
        <dbReference type="ARBA" id="ARBA00023069"/>
    </source>
</evidence>
<accession>A0A1Y2HQF8</accession>
<dbReference type="Gene3D" id="3.80.10.10">
    <property type="entry name" value="Ribonuclease Inhibitor"/>
    <property type="match status" value="2"/>
</dbReference>
<feature type="compositionally biased region" description="Polar residues" evidence="6">
    <location>
        <begin position="357"/>
        <end position="369"/>
    </location>
</feature>
<evidence type="ECO:0000256" key="1">
    <source>
        <dbReference type="ARBA" id="ARBA00004138"/>
    </source>
</evidence>
<dbReference type="PROSITE" id="PS51450">
    <property type="entry name" value="LRR"/>
    <property type="match status" value="1"/>
</dbReference>
<dbReference type="InterPro" id="IPR050576">
    <property type="entry name" value="Cilia_flagella_integrity"/>
</dbReference>
<feature type="compositionally biased region" description="Basic and acidic residues" evidence="6">
    <location>
        <begin position="255"/>
        <end position="277"/>
    </location>
</feature>
<feature type="compositionally biased region" description="Low complexity" evidence="6">
    <location>
        <begin position="779"/>
        <end position="791"/>
    </location>
</feature>
<feature type="compositionally biased region" description="Low complexity" evidence="6">
    <location>
        <begin position="887"/>
        <end position="905"/>
    </location>
</feature>
<feature type="compositionally biased region" description="Acidic residues" evidence="6">
    <location>
        <begin position="340"/>
        <end position="354"/>
    </location>
</feature>
<dbReference type="AlphaFoldDB" id="A0A1Y2HQF8"/>
<feature type="compositionally biased region" description="Acidic residues" evidence="6">
    <location>
        <begin position="1097"/>
        <end position="1112"/>
    </location>
</feature>
<dbReference type="PANTHER" id="PTHR45973:SF9">
    <property type="entry name" value="LEUCINE-RICH REPEAT-CONTAINING PROTEIN 46"/>
    <property type="match status" value="1"/>
</dbReference>
<keyword evidence="4" id="KW-0969">Cilium</keyword>
<feature type="compositionally biased region" description="Basic and acidic residues" evidence="6">
    <location>
        <begin position="285"/>
        <end position="297"/>
    </location>
</feature>
<feature type="region of interest" description="Disordered" evidence="6">
    <location>
        <begin position="251"/>
        <end position="304"/>
    </location>
</feature>
<name>A0A1Y2HQF8_9FUNG</name>
<evidence type="ECO:0000313" key="8">
    <source>
        <dbReference type="Proteomes" id="UP000193411"/>
    </source>
</evidence>
<dbReference type="SUPFAM" id="SSF52075">
    <property type="entry name" value="Outer arm dynein light chain 1"/>
    <property type="match status" value="1"/>
</dbReference>
<dbReference type="STRING" id="765915.A0A1Y2HQF8"/>
<comment type="subcellular location">
    <subcellularLocation>
        <location evidence="1">Cell projection</location>
        <location evidence="1">Cilium</location>
    </subcellularLocation>
</comment>
<evidence type="ECO:0000313" key="7">
    <source>
        <dbReference type="EMBL" id="ORZ36021.1"/>
    </source>
</evidence>
<evidence type="ECO:0000256" key="3">
    <source>
        <dbReference type="ARBA" id="ARBA00022737"/>
    </source>
</evidence>
<gene>
    <name evidence="7" type="ORF">BCR44DRAFT_33873</name>
</gene>
<keyword evidence="3" id="KW-0677">Repeat</keyword>
<keyword evidence="8" id="KW-1185">Reference proteome</keyword>
<reference evidence="7 8" key="1">
    <citation type="submission" date="2016-07" db="EMBL/GenBank/DDBJ databases">
        <title>Pervasive Adenine N6-methylation of Active Genes in Fungi.</title>
        <authorList>
            <consortium name="DOE Joint Genome Institute"/>
            <person name="Mondo S.J."/>
            <person name="Dannebaum R.O."/>
            <person name="Kuo R.C."/>
            <person name="Labutti K."/>
            <person name="Haridas S."/>
            <person name="Kuo A."/>
            <person name="Salamov A."/>
            <person name="Ahrendt S.R."/>
            <person name="Lipzen A."/>
            <person name="Sullivan W."/>
            <person name="Andreopoulos W.B."/>
            <person name="Clum A."/>
            <person name="Lindquist E."/>
            <person name="Daum C."/>
            <person name="Ramamoorthy G.K."/>
            <person name="Gryganskyi A."/>
            <person name="Culley D."/>
            <person name="Magnuson J.K."/>
            <person name="James T.Y."/>
            <person name="O'Malley M.A."/>
            <person name="Stajich J.E."/>
            <person name="Spatafora J.W."/>
            <person name="Visel A."/>
            <person name="Grigoriev I.V."/>
        </authorList>
    </citation>
    <scope>NUCLEOTIDE SEQUENCE [LARGE SCALE GENOMIC DNA]</scope>
    <source>
        <strain evidence="7 8">PL171</strain>
    </source>
</reference>
<feature type="region of interest" description="Disordered" evidence="6">
    <location>
        <begin position="320"/>
        <end position="380"/>
    </location>
</feature>
<feature type="region of interest" description="Disordered" evidence="6">
    <location>
        <begin position="779"/>
        <end position="918"/>
    </location>
</feature>
<feature type="region of interest" description="Disordered" evidence="6">
    <location>
        <begin position="1164"/>
        <end position="1205"/>
    </location>
</feature>
<dbReference type="EMBL" id="MCFL01000019">
    <property type="protein sequence ID" value="ORZ36021.1"/>
    <property type="molecule type" value="Genomic_DNA"/>
</dbReference>